<dbReference type="KEGG" id="satk:SA2016_4133"/>
<proteinExistence type="predicted"/>
<name>A0A127A839_9MICC</name>
<reference evidence="2 3" key="1">
    <citation type="submission" date="2016-02" db="EMBL/GenBank/DDBJ databases">
        <title>Complete genome of Sinomonas atrocyanea KCTC 3377.</title>
        <authorList>
            <person name="Kim K.M."/>
        </authorList>
    </citation>
    <scope>NUCLEOTIDE SEQUENCE [LARGE SCALE GENOMIC DNA]</scope>
    <source>
        <strain evidence="2 3">KCTC 3377</strain>
        <plasmid evidence="2 3">pSA01</plasmid>
    </source>
</reference>
<geneLocation type="plasmid" evidence="2 3">
    <name>pSA01</name>
</geneLocation>
<evidence type="ECO:0000313" key="3">
    <source>
        <dbReference type="Proteomes" id="UP000070134"/>
    </source>
</evidence>
<dbReference type="EMBL" id="CP014519">
    <property type="protein sequence ID" value="AMM34785.1"/>
    <property type="molecule type" value="Genomic_DNA"/>
</dbReference>
<sequence>MDLISDLNQFLLWSQTPLGAVAVGNLTAAAATGTALAIVGSIRSIPRRFERWLERRAARL</sequence>
<evidence type="ECO:0000256" key="1">
    <source>
        <dbReference type="SAM" id="Phobius"/>
    </source>
</evidence>
<feature type="transmembrane region" description="Helical" evidence="1">
    <location>
        <begin position="20"/>
        <end position="42"/>
    </location>
</feature>
<evidence type="ECO:0000313" key="2">
    <source>
        <dbReference type="EMBL" id="AMM34785.1"/>
    </source>
</evidence>
<gene>
    <name evidence="2" type="ORF">SA2016_4133</name>
</gene>
<protein>
    <submittedName>
        <fullName evidence="2">Uncharacterized protein</fullName>
    </submittedName>
</protein>
<keyword evidence="2" id="KW-0614">Plasmid</keyword>
<keyword evidence="1" id="KW-0472">Membrane</keyword>
<organism evidence="2 3">
    <name type="scientific">Sinomonas atrocyanea</name>
    <dbReference type="NCBI Taxonomy" id="37927"/>
    <lineage>
        <taxon>Bacteria</taxon>
        <taxon>Bacillati</taxon>
        <taxon>Actinomycetota</taxon>
        <taxon>Actinomycetes</taxon>
        <taxon>Micrococcales</taxon>
        <taxon>Micrococcaceae</taxon>
        <taxon>Sinomonas</taxon>
    </lineage>
</organism>
<dbReference type="AlphaFoldDB" id="A0A127A839"/>
<keyword evidence="3" id="KW-1185">Reference proteome</keyword>
<dbReference type="RefSeq" id="WP_066503113.1">
    <property type="nucleotide sequence ID" value="NZ_BJMO01000025.1"/>
</dbReference>
<accession>A0A127A839</accession>
<dbReference type="Proteomes" id="UP000070134">
    <property type="component" value="Plasmid pSA01"/>
</dbReference>
<keyword evidence="1" id="KW-0812">Transmembrane</keyword>
<keyword evidence="1" id="KW-1133">Transmembrane helix</keyword>